<dbReference type="Gene3D" id="3.40.50.2000">
    <property type="entry name" value="Glycogen Phosphorylase B"/>
    <property type="match status" value="1"/>
</dbReference>
<dbReference type="SUPFAM" id="SSF53756">
    <property type="entry name" value="UDP-Glycosyltransferase/glycogen phosphorylase"/>
    <property type="match status" value="1"/>
</dbReference>
<proteinExistence type="predicted"/>
<dbReference type="PANTHER" id="PTHR46401:SF2">
    <property type="entry name" value="GLYCOSYLTRANSFERASE WBBK-RELATED"/>
    <property type="match status" value="1"/>
</dbReference>
<comment type="caution">
    <text evidence="3">The sequence shown here is derived from an EMBL/GenBank/DDBJ whole genome shotgun (WGS) entry which is preliminary data.</text>
</comment>
<evidence type="ECO:0000313" key="4">
    <source>
        <dbReference type="Proteomes" id="UP001589797"/>
    </source>
</evidence>
<dbReference type="CDD" id="cd03801">
    <property type="entry name" value="GT4_PimA-like"/>
    <property type="match status" value="1"/>
</dbReference>
<dbReference type="EMBL" id="JBHLWI010000015">
    <property type="protein sequence ID" value="MFC0262413.1"/>
    <property type="molecule type" value="Genomic_DNA"/>
</dbReference>
<reference evidence="3 4" key="1">
    <citation type="submission" date="2024-09" db="EMBL/GenBank/DDBJ databases">
        <authorList>
            <person name="Sun Q."/>
            <person name="Mori K."/>
        </authorList>
    </citation>
    <scope>NUCLEOTIDE SEQUENCE [LARGE SCALE GENOMIC DNA]</scope>
    <source>
        <strain evidence="3 4">CCM 7650</strain>
    </source>
</reference>
<keyword evidence="3" id="KW-0328">Glycosyltransferase</keyword>
<dbReference type="Proteomes" id="UP001589797">
    <property type="component" value="Unassembled WGS sequence"/>
</dbReference>
<dbReference type="InterPro" id="IPR001296">
    <property type="entry name" value="Glyco_trans_1"/>
</dbReference>
<feature type="domain" description="Glycosyl transferase family 1" evidence="2">
    <location>
        <begin position="214"/>
        <end position="362"/>
    </location>
</feature>
<dbReference type="RefSeq" id="WP_382386855.1">
    <property type="nucleotide sequence ID" value="NZ_JBHLWI010000015.1"/>
</dbReference>
<dbReference type="EC" id="2.4.-.-" evidence="3"/>
<name>A0ABV6FRB9_9BACT</name>
<organism evidence="3 4">
    <name type="scientific">Fontibacter flavus</name>
    <dbReference type="NCBI Taxonomy" id="654838"/>
    <lineage>
        <taxon>Bacteria</taxon>
        <taxon>Pseudomonadati</taxon>
        <taxon>Bacteroidota</taxon>
        <taxon>Cytophagia</taxon>
        <taxon>Cytophagales</taxon>
        <taxon>Cyclobacteriaceae</taxon>
        <taxon>Fontibacter</taxon>
    </lineage>
</organism>
<dbReference type="PANTHER" id="PTHR46401">
    <property type="entry name" value="GLYCOSYLTRANSFERASE WBBK-RELATED"/>
    <property type="match status" value="1"/>
</dbReference>
<keyword evidence="4" id="KW-1185">Reference proteome</keyword>
<evidence type="ECO:0000256" key="1">
    <source>
        <dbReference type="ARBA" id="ARBA00022679"/>
    </source>
</evidence>
<protein>
    <submittedName>
        <fullName evidence="3">Glycosyltransferase family 4 protein</fullName>
        <ecNumber evidence="3">2.4.-.-</ecNumber>
    </submittedName>
</protein>
<evidence type="ECO:0000259" key="2">
    <source>
        <dbReference type="Pfam" id="PF00534"/>
    </source>
</evidence>
<sequence length="386" mass="44144">MQKSDLKIGFLTIPDPKDKTTWSGTYYRMYDSLSQEFAQVKCLGPVKHRYWEKKIMDAKLFIAKVFHRVFYGKKFNVAHNHTISKYYGRYFSRLLQEKAYKVDVLFAPVASVELAYLDTSIPVCYYSDATFSLISNYYDAFKNISNKSLSISNEIEQQAMDNSQAQVFSSQWAYESAKKDYGSKNTHIVKLGPNLDEAPDPQLLVKSINDGVNVLFVGVDWKRKGGDIVLKTLDILVEKGYKIKLTVCGCIPPEKRDYMRVIPFLNKNKKEDAVQLEKLYLDAHLFFMPTRADCTPISFCEANSFGLPVITTDTGGVSSVIEQGINGFLLPYDASNEDYAKIIESLILDDDQYQAVSRSSRKKYDEELNWTSWGKQMRAILMQLKS</sequence>
<dbReference type="Pfam" id="PF00534">
    <property type="entry name" value="Glycos_transf_1"/>
    <property type="match status" value="1"/>
</dbReference>
<keyword evidence="1 3" id="KW-0808">Transferase</keyword>
<accession>A0ABV6FRB9</accession>
<evidence type="ECO:0000313" key="3">
    <source>
        <dbReference type="EMBL" id="MFC0262413.1"/>
    </source>
</evidence>
<dbReference type="GO" id="GO:0016757">
    <property type="term" value="F:glycosyltransferase activity"/>
    <property type="evidence" value="ECO:0007669"/>
    <property type="project" value="UniProtKB-KW"/>
</dbReference>
<gene>
    <name evidence="3" type="ORF">ACFFIP_06930</name>
</gene>